<evidence type="ECO:0000313" key="2">
    <source>
        <dbReference type="EMBL" id="EEP79033.1"/>
    </source>
</evidence>
<dbReference type="InParanoid" id="C4JM21"/>
<evidence type="ECO:0000256" key="1">
    <source>
        <dbReference type="SAM" id="MobiDB-lite"/>
    </source>
</evidence>
<organism evidence="2 3">
    <name type="scientific">Uncinocarpus reesii (strain UAMH 1704)</name>
    <dbReference type="NCBI Taxonomy" id="336963"/>
    <lineage>
        <taxon>Eukaryota</taxon>
        <taxon>Fungi</taxon>
        <taxon>Dikarya</taxon>
        <taxon>Ascomycota</taxon>
        <taxon>Pezizomycotina</taxon>
        <taxon>Eurotiomycetes</taxon>
        <taxon>Eurotiomycetidae</taxon>
        <taxon>Onygenales</taxon>
        <taxon>Onygenaceae</taxon>
        <taxon>Uncinocarpus</taxon>
    </lineage>
</organism>
<feature type="compositionally biased region" description="Polar residues" evidence="1">
    <location>
        <begin position="53"/>
        <end position="63"/>
    </location>
</feature>
<dbReference type="HOGENOM" id="CLU_071379_2_0_1"/>
<dbReference type="RefSeq" id="XP_002544362.1">
    <property type="nucleotide sequence ID" value="XM_002544316.1"/>
</dbReference>
<dbReference type="KEGG" id="ure:UREG_03879"/>
<feature type="compositionally biased region" description="Polar residues" evidence="1">
    <location>
        <begin position="9"/>
        <end position="19"/>
    </location>
</feature>
<dbReference type="VEuPathDB" id="FungiDB:UREG_03879"/>
<accession>C4JM21</accession>
<dbReference type="InterPro" id="IPR018811">
    <property type="entry name" value="MRX11"/>
</dbReference>
<dbReference type="PANTHER" id="PTHR28002:SF1">
    <property type="entry name" value="MIOREX COMPLEX COMPONENT 11"/>
    <property type="match status" value="1"/>
</dbReference>
<dbReference type="OMA" id="VGAFHYG"/>
<reference evidence="3" key="1">
    <citation type="journal article" date="2009" name="Genome Res.">
        <title>Comparative genomic analyses of the human fungal pathogens Coccidioides and their relatives.</title>
        <authorList>
            <person name="Sharpton T.J."/>
            <person name="Stajich J.E."/>
            <person name="Rounsley S.D."/>
            <person name="Gardner M.J."/>
            <person name="Wortman J.R."/>
            <person name="Jordar V.S."/>
            <person name="Maiti R."/>
            <person name="Kodira C.D."/>
            <person name="Neafsey D.E."/>
            <person name="Zeng Q."/>
            <person name="Hung C.-Y."/>
            <person name="McMahan C."/>
            <person name="Muszewska A."/>
            <person name="Grynberg M."/>
            <person name="Mandel M.A."/>
            <person name="Kellner E.M."/>
            <person name="Barker B.M."/>
            <person name="Galgiani J.N."/>
            <person name="Orbach M.J."/>
            <person name="Kirkland T.N."/>
            <person name="Cole G.T."/>
            <person name="Henn M.R."/>
            <person name="Birren B.W."/>
            <person name="Taylor J.W."/>
        </authorList>
    </citation>
    <scope>NUCLEOTIDE SEQUENCE [LARGE SCALE GENOMIC DNA]</scope>
    <source>
        <strain evidence="3">UAMH 1704</strain>
    </source>
</reference>
<protein>
    <submittedName>
        <fullName evidence="2">Uncharacterized protein</fullName>
    </submittedName>
</protein>
<dbReference type="FunCoup" id="C4JM21">
    <property type="interactions" value="7"/>
</dbReference>
<dbReference type="eggNOG" id="ENOG502S09K">
    <property type="taxonomic scope" value="Eukaryota"/>
</dbReference>
<dbReference type="OrthoDB" id="5580261at2759"/>
<dbReference type="PANTHER" id="PTHR28002">
    <property type="entry name" value="MIOREX COMPLEX COMPONENT 11"/>
    <property type="match status" value="1"/>
</dbReference>
<dbReference type="GeneID" id="8441476"/>
<dbReference type="Pfam" id="PF10306">
    <property type="entry name" value="FLILHELTA"/>
    <property type="match status" value="1"/>
</dbReference>
<feature type="region of interest" description="Disordered" evidence="1">
    <location>
        <begin position="1"/>
        <end position="32"/>
    </location>
</feature>
<dbReference type="Proteomes" id="UP000002058">
    <property type="component" value="Unassembled WGS sequence"/>
</dbReference>
<keyword evidence="3" id="KW-1185">Reference proteome</keyword>
<dbReference type="GO" id="GO:0005739">
    <property type="term" value="C:mitochondrion"/>
    <property type="evidence" value="ECO:0007669"/>
    <property type="project" value="TreeGrafter"/>
</dbReference>
<evidence type="ECO:0000313" key="3">
    <source>
        <dbReference type="Proteomes" id="UP000002058"/>
    </source>
</evidence>
<dbReference type="EMBL" id="CH476616">
    <property type="protein sequence ID" value="EEP79033.1"/>
    <property type="molecule type" value="Genomic_DNA"/>
</dbReference>
<feature type="region of interest" description="Disordered" evidence="1">
    <location>
        <begin position="53"/>
        <end position="73"/>
    </location>
</feature>
<gene>
    <name evidence="2" type="ORF">UREG_03879</name>
</gene>
<dbReference type="AlphaFoldDB" id="C4JM21"/>
<sequence length="243" mass="27033">MYHAASYSAIAQDSTSRHATTPMITPIPPTTPMMKTASLPHGLGLARISLRRSGNPQNRNFSTPPKPPATPDARGRFERFNGRLPPFLRKYTAPLLRAPVMHITSFLILHEITAVVPLFGLVGLFHYGGWMPSLGNGEGDSAFDEGVRKFGKWLRKRGWVENEMTKAEVIDAVEQEEFLGSSDVNTNQGMRLILEFATAYAVTKALLPMRIMISAWATPWFAKCVLVPLRRGVGRLFGNSKRR</sequence>
<proteinExistence type="predicted"/>
<name>C4JM21_UNCRE</name>